<dbReference type="PANTHER" id="PTHR33429:SF7">
    <property type="entry name" value="OS02G0708000 PROTEIN"/>
    <property type="match status" value="1"/>
</dbReference>
<evidence type="ECO:0000313" key="4">
    <source>
        <dbReference type="Proteomes" id="UP000594263"/>
    </source>
</evidence>
<feature type="compositionally biased region" description="Polar residues" evidence="1">
    <location>
        <begin position="13"/>
        <end position="25"/>
    </location>
</feature>
<organism evidence="3 4">
    <name type="scientific">Kalanchoe fedtschenkoi</name>
    <name type="common">Lavender scallops</name>
    <name type="synonym">South American air plant</name>
    <dbReference type="NCBI Taxonomy" id="63787"/>
    <lineage>
        <taxon>Eukaryota</taxon>
        <taxon>Viridiplantae</taxon>
        <taxon>Streptophyta</taxon>
        <taxon>Embryophyta</taxon>
        <taxon>Tracheophyta</taxon>
        <taxon>Spermatophyta</taxon>
        <taxon>Magnoliopsida</taxon>
        <taxon>eudicotyledons</taxon>
        <taxon>Gunneridae</taxon>
        <taxon>Pentapetalae</taxon>
        <taxon>Saxifragales</taxon>
        <taxon>Crassulaceae</taxon>
        <taxon>Kalanchoe</taxon>
    </lineage>
</organism>
<dbReference type="Gramene" id="Kaladp0979s0006.1.v1.1">
    <property type="protein sequence ID" value="Kaladp0979s0006.1.v1.1.CDS.1"/>
    <property type="gene ID" value="Kaladp0979s0006.v1.1"/>
</dbReference>
<keyword evidence="2" id="KW-0812">Transmembrane</keyword>
<sequence>MIYPVPAAGKQPLVQSQAQPPPSHHSNGSFGTVFIVLAVITVISGLACFIGRLCNKRTLKSQHAKQKQTQRSGGPPPPPPSPYPSPNPNAPHPNNHSLPPQQGGRHERDMELGYPGSHQAHPGGPKDYSDTDNEFDKRSKSSNSKPQANGEGVRGGYSPSPFGARVRPDQGYSPEMRGQRHGTSPI</sequence>
<evidence type="ECO:0000313" key="3">
    <source>
        <dbReference type="EnsemblPlants" id="Kaladp0979s0006.1.v1.1.CDS.1"/>
    </source>
</evidence>
<reference evidence="3" key="1">
    <citation type="submission" date="2021-01" db="UniProtKB">
        <authorList>
            <consortium name="EnsemblPlants"/>
        </authorList>
    </citation>
    <scope>IDENTIFICATION</scope>
</reference>
<feature type="compositionally biased region" description="Pro residues" evidence="1">
    <location>
        <begin position="74"/>
        <end position="91"/>
    </location>
</feature>
<feature type="transmembrane region" description="Helical" evidence="2">
    <location>
        <begin position="30"/>
        <end position="50"/>
    </location>
</feature>
<accession>A0A7N0VJB8</accession>
<dbReference type="EnsemblPlants" id="Kaladp0979s0006.1.v1.1">
    <property type="protein sequence ID" value="Kaladp0979s0006.1.v1.1.CDS.1"/>
    <property type="gene ID" value="Kaladp0979s0006.v1.1"/>
</dbReference>
<keyword evidence="2" id="KW-1133">Transmembrane helix</keyword>
<keyword evidence="4" id="KW-1185">Reference proteome</keyword>
<proteinExistence type="predicted"/>
<dbReference type="Proteomes" id="UP000594263">
    <property type="component" value="Unplaced"/>
</dbReference>
<protein>
    <submittedName>
        <fullName evidence="3">Uncharacterized protein</fullName>
    </submittedName>
</protein>
<dbReference type="PANTHER" id="PTHR33429">
    <property type="entry name" value="OS02G0708000 PROTEIN-RELATED"/>
    <property type="match status" value="1"/>
</dbReference>
<feature type="region of interest" description="Disordered" evidence="1">
    <location>
        <begin position="1"/>
        <end position="25"/>
    </location>
</feature>
<evidence type="ECO:0000256" key="2">
    <source>
        <dbReference type="SAM" id="Phobius"/>
    </source>
</evidence>
<evidence type="ECO:0000256" key="1">
    <source>
        <dbReference type="SAM" id="MobiDB-lite"/>
    </source>
</evidence>
<keyword evidence="2" id="KW-0472">Membrane</keyword>
<name>A0A7N0VJB8_KALFE</name>
<feature type="region of interest" description="Disordered" evidence="1">
    <location>
        <begin position="61"/>
        <end position="186"/>
    </location>
</feature>
<dbReference type="AlphaFoldDB" id="A0A7N0VJB8"/>